<evidence type="ECO:0000256" key="1">
    <source>
        <dbReference type="SAM" id="MobiDB-lite"/>
    </source>
</evidence>
<feature type="transmembrane region" description="Helical" evidence="2">
    <location>
        <begin position="429"/>
        <end position="448"/>
    </location>
</feature>
<dbReference type="Pfam" id="PF03929">
    <property type="entry name" value="PepSY_TM"/>
    <property type="match status" value="1"/>
</dbReference>
<keyword evidence="4" id="KW-1185">Reference proteome</keyword>
<organism evidence="3 4">
    <name type="scientific">Nocardioides zeae</name>
    <dbReference type="NCBI Taxonomy" id="1457234"/>
    <lineage>
        <taxon>Bacteria</taxon>
        <taxon>Bacillati</taxon>
        <taxon>Actinomycetota</taxon>
        <taxon>Actinomycetes</taxon>
        <taxon>Propionibacteriales</taxon>
        <taxon>Nocardioidaceae</taxon>
        <taxon>Nocardioides</taxon>
    </lineage>
</organism>
<feature type="transmembrane region" description="Helical" evidence="2">
    <location>
        <begin position="179"/>
        <end position="198"/>
    </location>
</feature>
<evidence type="ECO:0000313" key="3">
    <source>
        <dbReference type="EMBL" id="NEN78599.1"/>
    </source>
</evidence>
<feature type="transmembrane region" description="Helical" evidence="2">
    <location>
        <begin position="388"/>
        <end position="408"/>
    </location>
</feature>
<name>A0A6P0HIN1_9ACTN</name>
<sequence length="476" mass="50769">MAVGLLEERPAAPSSCPRRHVRMTPPTRSWRPLLLRLHFYAGVLIAPFLLVAAVSGALYAVTPQVERVVYDDVLTTDSRGPALPLDAQVAAAREVEPDLPLVAVRPAPEEGATTRVMFDAGEAATSRTRAVFVDPVTGETQGELTAYGTSGSLPLRTWVSELHRSLHLGDTGRLYSELAASWLAVVALGGLALWWTGPQRRNRDARRVRGSTGRARTRAVHGLVGTVIAVGLLGLAATGLTWSQHAGTHVTELRTALDWTTPAVVSDLTEPHAGADEHAHHHGGPSDPGDATGVDAPGVGWQAAWDAARTEGLTAAVEIKRPSTATATYVVSEIDRSWPVQVDAAAVDPASGEVVDVVRFDDYPFMAKLARWGVDVHMGSLFGLANQVALLGLGLAIVVMVVSGYRMWWLRRPTRGDRWAMGRPVRRGAWRSAPPVGLVGLALVAVAVGWFLPLLGLSLLAFLVVDLALAARARAD</sequence>
<dbReference type="InterPro" id="IPR005625">
    <property type="entry name" value="PepSY-ass_TM"/>
</dbReference>
<dbReference type="AlphaFoldDB" id="A0A6P0HIN1"/>
<dbReference type="PANTHER" id="PTHR34219:SF1">
    <property type="entry name" value="PEPSY DOMAIN-CONTAINING PROTEIN"/>
    <property type="match status" value="1"/>
</dbReference>
<dbReference type="EMBL" id="JAAGXA010000006">
    <property type="protein sequence ID" value="NEN78599.1"/>
    <property type="molecule type" value="Genomic_DNA"/>
</dbReference>
<gene>
    <name evidence="3" type="ORF">G3T38_09940</name>
</gene>
<comment type="caution">
    <text evidence="3">The sequence shown here is derived from an EMBL/GenBank/DDBJ whole genome shotgun (WGS) entry which is preliminary data.</text>
</comment>
<accession>A0A6P0HIN1</accession>
<proteinExistence type="predicted"/>
<feature type="transmembrane region" description="Helical" evidence="2">
    <location>
        <begin position="219"/>
        <end position="242"/>
    </location>
</feature>
<protein>
    <submittedName>
        <fullName evidence="3">PepSY domain-containing protein</fullName>
    </submittedName>
</protein>
<feature type="region of interest" description="Disordered" evidence="1">
    <location>
        <begin position="1"/>
        <end position="20"/>
    </location>
</feature>
<feature type="transmembrane region" description="Helical" evidence="2">
    <location>
        <begin position="37"/>
        <end position="61"/>
    </location>
</feature>
<dbReference type="PANTHER" id="PTHR34219">
    <property type="entry name" value="IRON-REGULATED INNER MEMBRANE PROTEIN-RELATED"/>
    <property type="match status" value="1"/>
</dbReference>
<feature type="compositionally biased region" description="Basic and acidic residues" evidence="1">
    <location>
        <begin position="1"/>
        <end position="10"/>
    </location>
</feature>
<evidence type="ECO:0000256" key="2">
    <source>
        <dbReference type="SAM" id="Phobius"/>
    </source>
</evidence>
<keyword evidence="2" id="KW-0812">Transmembrane</keyword>
<reference evidence="3 4" key="1">
    <citation type="journal article" date="2014" name="Int. J. Syst. Evol. Microbiol.">
        <title>Nocardioides zeae sp. nov., isolated from the stem of Zea mays.</title>
        <authorList>
            <person name="Glaeser S.P."/>
            <person name="McInroy J.A."/>
            <person name="Busse H.J."/>
            <person name="Kampfer P."/>
        </authorList>
    </citation>
    <scope>NUCLEOTIDE SEQUENCE [LARGE SCALE GENOMIC DNA]</scope>
    <source>
        <strain evidence="3 4">JCM 30728</strain>
    </source>
</reference>
<keyword evidence="2" id="KW-1133">Transmembrane helix</keyword>
<keyword evidence="2" id="KW-0472">Membrane</keyword>
<feature type="region of interest" description="Disordered" evidence="1">
    <location>
        <begin position="274"/>
        <end position="294"/>
    </location>
</feature>
<evidence type="ECO:0000313" key="4">
    <source>
        <dbReference type="Proteomes" id="UP000468687"/>
    </source>
</evidence>
<dbReference type="Proteomes" id="UP000468687">
    <property type="component" value="Unassembled WGS sequence"/>
</dbReference>